<evidence type="ECO:0000313" key="2">
    <source>
        <dbReference type="EMBL" id="GAA0142573.1"/>
    </source>
</evidence>
<reference evidence="2 3" key="1">
    <citation type="submission" date="2024-01" db="EMBL/GenBank/DDBJ databases">
        <title>The complete chloroplast genome sequence of Lithospermum erythrorhizon: insights into the phylogenetic relationship among Boraginaceae species and the maternal lineages of purple gromwells.</title>
        <authorList>
            <person name="Okada T."/>
            <person name="Watanabe K."/>
        </authorList>
    </citation>
    <scope>NUCLEOTIDE SEQUENCE [LARGE SCALE GENOMIC DNA]</scope>
</reference>
<sequence length="130" mass="14552">MASKESSQRNQAPVRGGIVERTLKEVRIARLVASHGGHYLLDGVTPFSNTSNPCVHFSSKKIFIFPNHDDESNVQGLNYRDPNMETEEDAEVFAANVLTDPAAEVGRNSKVPAKRERCRGTSSRRERQKR</sequence>
<accession>A0AAV3NUG3</accession>
<gene>
    <name evidence="2" type="ORF">LIER_03439</name>
</gene>
<name>A0AAV3NUG3_LITER</name>
<dbReference type="EMBL" id="BAABME010000413">
    <property type="protein sequence ID" value="GAA0142573.1"/>
    <property type="molecule type" value="Genomic_DNA"/>
</dbReference>
<feature type="region of interest" description="Disordered" evidence="1">
    <location>
        <begin position="103"/>
        <end position="130"/>
    </location>
</feature>
<evidence type="ECO:0000256" key="1">
    <source>
        <dbReference type="SAM" id="MobiDB-lite"/>
    </source>
</evidence>
<feature type="compositionally biased region" description="Basic and acidic residues" evidence="1">
    <location>
        <begin position="113"/>
        <end position="130"/>
    </location>
</feature>
<organism evidence="2 3">
    <name type="scientific">Lithospermum erythrorhizon</name>
    <name type="common">Purple gromwell</name>
    <name type="synonym">Lithospermum officinale var. erythrorhizon</name>
    <dbReference type="NCBI Taxonomy" id="34254"/>
    <lineage>
        <taxon>Eukaryota</taxon>
        <taxon>Viridiplantae</taxon>
        <taxon>Streptophyta</taxon>
        <taxon>Embryophyta</taxon>
        <taxon>Tracheophyta</taxon>
        <taxon>Spermatophyta</taxon>
        <taxon>Magnoliopsida</taxon>
        <taxon>eudicotyledons</taxon>
        <taxon>Gunneridae</taxon>
        <taxon>Pentapetalae</taxon>
        <taxon>asterids</taxon>
        <taxon>lamiids</taxon>
        <taxon>Boraginales</taxon>
        <taxon>Boraginaceae</taxon>
        <taxon>Boraginoideae</taxon>
        <taxon>Lithospermeae</taxon>
        <taxon>Lithospermum</taxon>
    </lineage>
</organism>
<evidence type="ECO:0000313" key="3">
    <source>
        <dbReference type="Proteomes" id="UP001454036"/>
    </source>
</evidence>
<dbReference type="AlphaFoldDB" id="A0AAV3NUG3"/>
<dbReference type="Proteomes" id="UP001454036">
    <property type="component" value="Unassembled WGS sequence"/>
</dbReference>
<protein>
    <submittedName>
        <fullName evidence="2">Uncharacterized protein</fullName>
    </submittedName>
</protein>
<comment type="caution">
    <text evidence="2">The sequence shown here is derived from an EMBL/GenBank/DDBJ whole genome shotgun (WGS) entry which is preliminary data.</text>
</comment>
<proteinExistence type="predicted"/>
<keyword evidence="3" id="KW-1185">Reference proteome</keyword>